<dbReference type="EMBL" id="LS398110">
    <property type="protein sequence ID" value="SPP96402.1"/>
    <property type="molecule type" value="Genomic_DNA"/>
</dbReference>
<evidence type="ECO:0000313" key="2">
    <source>
        <dbReference type="EMBL" id="SPP96402.1"/>
    </source>
</evidence>
<reference evidence="2 3" key="1">
    <citation type="submission" date="2018-03" db="EMBL/GenBank/DDBJ databases">
        <authorList>
            <person name="Gully D."/>
        </authorList>
    </citation>
    <scope>NUCLEOTIDE SEQUENCE [LARGE SCALE GENOMIC DNA]</scope>
    <source>
        <strain evidence="2">ORS3257</strain>
    </source>
</reference>
<dbReference type="Proteomes" id="UP000246085">
    <property type="component" value="Chromosome BRAD3257"/>
</dbReference>
<accession>A0A2U3Q4T0</accession>
<dbReference type="AlphaFoldDB" id="A0A2U3Q4T0"/>
<feature type="region of interest" description="Disordered" evidence="1">
    <location>
        <begin position="70"/>
        <end position="90"/>
    </location>
</feature>
<evidence type="ECO:0000256" key="1">
    <source>
        <dbReference type="SAM" id="MobiDB-lite"/>
    </source>
</evidence>
<protein>
    <submittedName>
        <fullName evidence="2">Uncharacterized protein</fullName>
    </submittedName>
</protein>
<evidence type="ECO:0000313" key="3">
    <source>
        <dbReference type="Proteomes" id="UP000246085"/>
    </source>
</evidence>
<proteinExistence type="predicted"/>
<gene>
    <name evidence="2" type="ORF">BRAD3257_5456</name>
</gene>
<sequence>MEWGTYSTATLVGGAKPLSTVATGPPIKHLIQSRPARLISPTVDSGVTRPFKLAECSSEPEVSVPIEAAHRPAATATAELDPPGDTTGMP</sequence>
<organism evidence="2 3">
    <name type="scientific">Bradyrhizobium vignae</name>
    <dbReference type="NCBI Taxonomy" id="1549949"/>
    <lineage>
        <taxon>Bacteria</taxon>
        <taxon>Pseudomonadati</taxon>
        <taxon>Pseudomonadota</taxon>
        <taxon>Alphaproteobacteria</taxon>
        <taxon>Hyphomicrobiales</taxon>
        <taxon>Nitrobacteraceae</taxon>
        <taxon>Bradyrhizobium</taxon>
    </lineage>
</organism>
<dbReference type="KEGG" id="bvz:BRAD3257_5456"/>
<name>A0A2U3Q4T0_9BRAD</name>